<dbReference type="RefSeq" id="WP_078712059.1">
    <property type="nucleotide sequence ID" value="NZ_FUWY01000004.1"/>
</dbReference>
<evidence type="ECO:0000256" key="8">
    <source>
        <dbReference type="ARBA" id="ARBA00023209"/>
    </source>
</evidence>
<evidence type="ECO:0000313" key="12">
    <source>
        <dbReference type="Proteomes" id="UP000243297"/>
    </source>
</evidence>
<keyword evidence="6 10" id="KW-0443">Lipid metabolism</keyword>
<dbReference type="PANTHER" id="PTHR30309">
    <property type="entry name" value="INNER MEMBRANE PROTEIN YGIH"/>
    <property type="match status" value="1"/>
</dbReference>
<dbReference type="Proteomes" id="UP000243297">
    <property type="component" value="Unassembled WGS sequence"/>
</dbReference>
<comment type="caution">
    <text evidence="10">Lacks conserved residue(s) required for the propagation of feature annotation.</text>
</comment>
<comment type="pathway">
    <text evidence="10">Lipid metabolism; phospholipid metabolism.</text>
</comment>
<dbReference type="GO" id="GO:0043772">
    <property type="term" value="F:acyl-phosphate glycerol-3-phosphate acyltransferase activity"/>
    <property type="evidence" value="ECO:0007669"/>
    <property type="project" value="UniProtKB-UniRule"/>
</dbReference>
<evidence type="ECO:0000256" key="1">
    <source>
        <dbReference type="ARBA" id="ARBA00022475"/>
    </source>
</evidence>
<evidence type="ECO:0000256" key="2">
    <source>
        <dbReference type="ARBA" id="ARBA00022516"/>
    </source>
</evidence>
<sequence length="205" mass="22367">MTNLFTLENILVILAAYLFGSIPWALVIGKVFYKTDVREHGSGNLGGSNAGRVLGKAAGISVTILDALKSTFTVLICATWFPSATIVAGLAVCFGHCFPIFAKFKGGKAVATTMGYFLGIGLVTGQFISIFLLPIILFFGILYLCKMVSLSSILAIGTEAVVSFFIQPDLVLSFSFVALFLFVTYRHKSNIKRIFNHEEKKITWM</sequence>
<evidence type="ECO:0000256" key="5">
    <source>
        <dbReference type="ARBA" id="ARBA00022989"/>
    </source>
</evidence>
<evidence type="ECO:0000256" key="10">
    <source>
        <dbReference type="HAMAP-Rule" id="MF_01043"/>
    </source>
</evidence>
<dbReference type="OrthoDB" id="9777124at2"/>
<evidence type="ECO:0000256" key="4">
    <source>
        <dbReference type="ARBA" id="ARBA00022692"/>
    </source>
</evidence>
<dbReference type="AlphaFoldDB" id="A0A1T4NJS4"/>
<dbReference type="PANTHER" id="PTHR30309:SF0">
    <property type="entry name" value="GLYCEROL-3-PHOSPHATE ACYLTRANSFERASE-RELATED"/>
    <property type="match status" value="1"/>
</dbReference>
<keyword evidence="8 10" id="KW-0594">Phospholipid biosynthesis</keyword>
<dbReference type="SMART" id="SM01207">
    <property type="entry name" value="G3P_acyltransf"/>
    <property type="match status" value="1"/>
</dbReference>
<keyword evidence="12" id="KW-1185">Reference proteome</keyword>
<feature type="transmembrane region" description="Helical" evidence="10">
    <location>
        <begin position="164"/>
        <end position="185"/>
    </location>
</feature>
<evidence type="ECO:0000313" key="11">
    <source>
        <dbReference type="EMBL" id="SJZ79514.1"/>
    </source>
</evidence>
<evidence type="ECO:0000256" key="3">
    <source>
        <dbReference type="ARBA" id="ARBA00022679"/>
    </source>
</evidence>
<dbReference type="HAMAP" id="MF_01043">
    <property type="entry name" value="PlsY"/>
    <property type="match status" value="1"/>
</dbReference>
<keyword evidence="11" id="KW-0012">Acyltransferase</keyword>
<dbReference type="GO" id="GO:0008654">
    <property type="term" value="P:phospholipid biosynthetic process"/>
    <property type="evidence" value="ECO:0007669"/>
    <property type="project" value="UniProtKB-UniRule"/>
</dbReference>
<dbReference type="UniPathway" id="UPA00085"/>
<name>A0A1T4NJS4_9FIRM</name>
<evidence type="ECO:0000256" key="7">
    <source>
        <dbReference type="ARBA" id="ARBA00023136"/>
    </source>
</evidence>
<dbReference type="NCBIfam" id="TIGR00023">
    <property type="entry name" value="glycerol-3-phosphate 1-O-acyltransferase PlsY"/>
    <property type="match status" value="1"/>
</dbReference>
<comment type="similarity">
    <text evidence="10">Belongs to the PlsY family.</text>
</comment>
<comment type="subcellular location">
    <subcellularLocation>
        <location evidence="10">Cell membrane</location>
        <topology evidence="10">Multi-pass membrane protein</topology>
    </subcellularLocation>
</comment>
<feature type="transmembrane region" description="Helical" evidence="10">
    <location>
        <begin position="116"/>
        <end position="144"/>
    </location>
</feature>
<evidence type="ECO:0000256" key="9">
    <source>
        <dbReference type="ARBA" id="ARBA00023264"/>
    </source>
</evidence>
<gene>
    <name evidence="10" type="primary">plsY</name>
    <name evidence="11" type="ORF">SAMN02745191_1668</name>
</gene>
<comment type="function">
    <text evidence="10">Catalyzes the transfer of an acyl group from acyl-phosphate (acyl-PO(4)) to glycerol-3-phosphate (G3P) to form lysophosphatidic acid (LPA). This enzyme utilizes acyl-phosphate as fatty acyl donor, but not acyl-CoA or acyl-ACP.</text>
</comment>
<organism evidence="11 12">
    <name type="scientific">Anaerorhabdus furcosa</name>
    <dbReference type="NCBI Taxonomy" id="118967"/>
    <lineage>
        <taxon>Bacteria</taxon>
        <taxon>Bacillati</taxon>
        <taxon>Bacillota</taxon>
        <taxon>Erysipelotrichia</taxon>
        <taxon>Erysipelotrichales</taxon>
        <taxon>Erysipelotrichaceae</taxon>
        <taxon>Anaerorhabdus</taxon>
    </lineage>
</organism>
<comment type="catalytic activity">
    <reaction evidence="10">
        <text>an acyl phosphate + sn-glycerol 3-phosphate = a 1-acyl-sn-glycero-3-phosphate + phosphate</text>
        <dbReference type="Rhea" id="RHEA:34075"/>
        <dbReference type="ChEBI" id="CHEBI:43474"/>
        <dbReference type="ChEBI" id="CHEBI:57597"/>
        <dbReference type="ChEBI" id="CHEBI:57970"/>
        <dbReference type="ChEBI" id="CHEBI:59918"/>
        <dbReference type="EC" id="2.3.1.275"/>
    </reaction>
</comment>
<keyword evidence="7 10" id="KW-0472">Membrane</keyword>
<feature type="transmembrane region" description="Helical" evidence="10">
    <location>
        <begin position="12"/>
        <end position="33"/>
    </location>
</feature>
<keyword evidence="9 10" id="KW-1208">Phospholipid metabolism</keyword>
<keyword evidence="4 10" id="KW-0812">Transmembrane</keyword>
<dbReference type="EMBL" id="FUWY01000004">
    <property type="protein sequence ID" value="SJZ79514.1"/>
    <property type="molecule type" value="Genomic_DNA"/>
</dbReference>
<keyword evidence="2 10" id="KW-0444">Lipid biosynthesis</keyword>
<evidence type="ECO:0000256" key="6">
    <source>
        <dbReference type="ARBA" id="ARBA00023098"/>
    </source>
</evidence>
<dbReference type="Pfam" id="PF02660">
    <property type="entry name" value="G3P_acyltransf"/>
    <property type="match status" value="1"/>
</dbReference>
<dbReference type="InterPro" id="IPR003811">
    <property type="entry name" value="G3P_acylTferase_PlsY"/>
</dbReference>
<dbReference type="GO" id="GO:0005886">
    <property type="term" value="C:plasma membrane"/>
    <property type="evidence" value="ECO:0007669"/>
    <property type="project" value="UniProtKB-SubCell"/>
</dbReference>
<dbReference type="EC" id="2.3.1.275" evidence="10"/>
<protein>
    <recommendedName>
        <fullName evidence="10">Glycerol-3-phosphate acyltransferase</fullName>
    </recommendedName>
    <alternativeName>
        <fullName evidence="10">Acyl-PO4 G3P acyltransferase</fullName>
    </alternativeName>
    <alternativeName>
        <fullName evidence="10">Acyl-phosphate--glycerol-3-phosphate acyltransferase</fullName>
    </alternativeName>
    <alternativeName>
        <fullName evidence="10">G3P acyltransferase</fullName>
        <shortName evidence="10">GPAT</shortName>
        <ecNumber evidence="10">2.3.1.275</ecNumber>
    </alternativeName>
    <alternativeName>
        <fullName evidence="10">Lysophosphatidic acid synthase</fullName>
        <shortName evidence="10">LPA synthase</shortName>
    </alternativeName>
</protein>
<dbReference type="STRING" id="118967.SAMN02745191_1668"/>
<proteinExistence type="inferred from homology"/>
<comment type="subunit">
    <text evidence="10">Probably interacts with PlsX.</text>
</comment>
<keyword evidence="1 10" id="KW-1003">Cell membrane</keyword>
<keyword evidence="5 10" id="KW-1133">Transmembrane helix</keyword>
<reference evidence="12" key="1">
    <citation type="submission" date="2017-02" db="EMBL/GenBank/DDBJ databases">
        <authorList>
            <person name="Varghese N."/>
            <person name="Submissions S."/>
        </authorList>
    </citation>
    <scope>NUCLEOTIDE SEQUENCE [LARGE SCALE GENOMIC DNA]</scope>
    <source>
        <strain evidence="12">ATCC 25662</strain>
    </source>
</reference>
<keyword evidence="3 10" id="KW-0808">Transferase</keyword>
<accession>A0A1T4NJS4</accession>